<dbReference type="Proteomes" id="UP001500353">
    <property type="component" value="Unassembled WGS sequence"/>
</dbReference>
<evidence type="ECO:0000313" key="1">
    <source>
        <dbReference type="EMBL" id="GAA5102958.1"/>
    </source>
</evidence>
<proteinExistence type="predicted"/>
<sequence>MCYFCCGEGLKYFVYGRNIREDASYTLDDALYNIDKAINTPDIVLYTLDKASYIWDEATNILDIVLYTLDKAINILDKVSYISDKALYTLDGVLCILGNIFDIFRKVNDLTEKKHKISKKDSSFHNASQNSIQNDRQSLWIYKFFSFLLRFFSRISNTMLRSLREDKQAW</sequence>
<keyword evidence="2" id="KW-1185">Reference proteome</keyword>
<protein>
    <submittedName>
        <fullName evidence="1">Uncharacterized protein</fullName>
    </submittedName>
</protein>
<organism evidence="1 2">
    <name type="scientific">Chryseobacterium ginsengisoli</name>
    <dbReference type="NCBI Taxonomy" id="363853"/>
    <lineage>
        <taxon>Bacteria</taxon>
        <taxon>Pseudomonadati</taxon>
        <taxon>Bacteroidota</taxon>
        <taxon>Flavobacteriia</taxon>
        <taxon>Flavobacteriales</taxon>
        <taxon>Weeksellaceae</taxon>
        <taxon>Chryseobacterium group</taxon>
        <taxon>Chryseobacterium</taxon>
    </lineage>
</organism>
<evidence type="ECO:0000313" key="2">
    <source>
        <dbReference type="Proteomes" id="UP001500353"/>
    </source>
</evidence>
<dbReference type="EMBL" id="BAABHX010000015">
    <property type="protein sequence ID" value="GAA5102958.1"/>
    <property type="molecule type" value="Genomic_DNA"/>
</dbReference>
<reference evidence="2" key="1">
    <citation type="journal article" date="2019" name="Int. J. Syst. Evol. Microbiol.">
        <title>The Global Catalogue of Microorganisms (GCM) 10K type strain sequencing project: providing services to taxonomists for standard genome sequencing and annotation.</title>
        <authorList>
            <consortium name="The Broad Institute Genomics Platform"/>
            <consortium name="The Broad Institute Genome Sequencing Center for Infectious Disease"/>
            <person name="Wu L."/>
            <person name="Ma J."/>
        </authorList>
    </citation>
    <scope>NUCLEOTIDE SEQUENCE [LARGE SCALE GENOMIC DNA]</scope>
    <source>
        <strain evidence="2">JCM 18019</strain>
    </source>
</reference>
<name>A0ABP9MVN0_9FLAO</name>
<gene>
    <name evidence="1" type="ORF">GCM10023210_44400</name>
</gene>
<comment type="caution">
    <text evidence="1">The sequence shown here is derived from an EMBL/GenBank/DDBJ whole genome shotgun (WGS) entry which is preliminary data.</text>
</comment>
<accession>A0ABP9MVN0</accession>
<dbReference type="RefSeq" id="WP_345208827.1">
    <property type="nucleotide sequence ID" value="NZ_BAABHX010000015.1"/>
</dbReference>